<sequence length="317" mass="35917">MPLRRRLNSRAFPVLLFSSILLCCFPGSIMSAMVTVNSIEIFNTHAWLPSKPTVYFQCKGENKTYLPDVKKTHVSYTFKGEESWQHRCASLQKGLHLSPWAQQDFAPFALDNYVTTSSCQFKFGKPKGPLTSNFTLEDFKDFSHTSTDFSFGNPNDSVAFLSSPVKKICQLLFADFDTMFSKPLMEFPNTKCKRCGFYEEDILKSDEFDEWEFCPSDFTNPDGSYNKFKVKEFNATFLCPDCVPLGCDSNHASGAHNGGKGMDLAIAHNGGKEMHLAVVILISALVSTVFTLVLVASYMYWQKRKREQGKARFRKTF</sequence>
<evidence type="ECO:0000313" key="1">
    <source>
        <dbReference type="EMBL" id="KAI8560405.1"/>
    </source>
</evidence>
<organism evidence="1 2">
    <name type="scientific">Rhododendron molle</name>
    <name type="common">Chinese azalea</name>
    <name type="synonym">Azalea mollis</name>
    <dbReference type="NCBI Taxonomy" id="49168"/>
    <lineage>
        <taxon>Eukaryota</taxon>
        <taxon>Viridiplantae</taxon>
        <taxon>Streptophyta</taxon>
        <taxon>Embryophyta</taxon>
        <taxon>Tracheophyta</taxon>
        <taxon>Spermatophyta</taxon>
        <taxon>Magnoliopsida</taxon>
        <taxon>eudicotyledons</taxon>
        <taxon>Gunneridae</taxon>
        <taxon>Pentapetalae</taxon>
        <taxon>asterids</taxon>
        <taxon>Ericales</taxon>
        <taxon>Ericaceae</taxon>
        <taxon>Ericoideae</taxon>
        <taxon>Rhodoreae</taxon>
        <taxon>Rhododendron</taxon>
    </lineage>
</organism>
<proteinExistence type="predicted"/>
<dbReference type="EMBL" id="CM046391">
    <property type="protein sequence ID" value="KAI8560405.1"/>
    <property type="molecule type" value="Genomic_DNA"/>
</dbReference>
<evidence type="ECO:0000313" key="2">
    <source>
        <dbReference type="Proteomes" id="UP001062846"/>
    </source>
</evidence>
<reference evidence="1" key="1">
    <citation type="submission" date="2022-02" db="EMBL/GenBank/DDBJ databases">
        <title>Plant Genome Project.</title>
        <authorList>
            <person name="Zhang R.-G."/>
        </authorList>
    </citation>
    <scope>NUCLEOTIDE SEQUENCE</scope>
    <source>
        <strain evidence="1">AT1</strain>
    </source>
</reference>
<protein>
    <submittedName>
        <fullName evidence="1">Uncharacterized protein</fullName>
    </submittedName>
</protein>
<keyword evidence="2" id="KW-1185">Reference proteome</keyword>
<gene>
    <name evidence="1" type="ORF">RHMOL_Rhmol04G0252800</name>
</gene>
<dbReference type="Proteomes" id="UP001062846">
    <property type="component" value="Chromosome 4"/>
</dbReference>
<accession>A0ACC0P477</accession>
<name>A0ACC0P477_RHOML</name>
<comment type="caution">
    <text evidence="1">The sequence shown here is derived from an EMBL/GenBank/DDBJ whole genome shotgun (WGS) entry which is preliminary data.</text>
</comment>